<comment type="caution">
    <text evidence="7">The sequence shown here is derived from an EMBL/GenBank/DDBJ whole genome shotgun (WGS) entry which is preliminary data.</text>
</comment>
<keyword evidence="4" id="KW-0274">FAD</keyword>
<dbReference type="Pfam" id="PF09265">
    <property type="entry name" value="Cytokin-bind"/>
    <property type="match status" value="1"/>
</dbReference>
<dbReference type="SUPFAM" id="SSF56176">
    <property type="entry name" value="FAD-binding/transporter-associated domain-like"/>
    <property type="match status" value="1"/>
</dbReference>
<dbReference type="Pfam" id="PF01565">
    <property type="entry name" value="FAD_binding_4"/>
    <property type="match status" value="1"/>
</dbReference>
<dbReference type="PANTHER" id="PTHR13878">
    <property type="entry name" value="GULONOLACTONE OXIDASE"/>
    <property type="match status" value="1"/>
</dbReference>
<dbReference type="Gene3D" id="3.30.43.10">
    <property type="entry name" value="Uridine Diphospho-n-acetylenolpyruvylglucosamine Reductase, domain 2"/>
    <property type="match status" value="1"/>
</dbReference>
<dbReference type="InterPro" id="IPR016169">
    <property type="entry name" value="FAD-bd_PCMH_sub2"/>
</dbReference>
<dbReference type="Proteomes" id="UP000294739">
    <property type="component" value="Unassembled WGS sequence"/>
</dbReference>
<evidence type="ECO:0000256" key="3">
    <source>
        <dbReference type="ARBA" id="ARBA00022630"/>
    </source>
</evidence>
<organism evidence="7 8">
    <name type="scientific">Jiangella asiatica</name>
    <dbReference type="NCBI Taxonomy" id="2530372"/>
    <lineage>
        <taxon>Bacteria</taxon>
        <taxon>Bacillati</taxon>
        <taxon>Actinomycetota</taxon>
        <taxon>Actinomycetes</taxon>
        <taxon>Jiangellales</taxon>
        <taxon>Jiangellaceae</taxon>
        <taxon>Jiangella</taxon>
    </lineage>
</organism>
<accession>A0A4V2Z0D5</accession>
<dbReference type="InterPro" id="IPR036318">
    <property type="entry name" value="FAD-bd_PCMH-like_sf"/>
</dbReference>
<dbReference type="EMBL" id="SMKZ01000048">
    <property type="protein sequence ID" value="TDE00588.1"/>
    <property type="molecule type" value="Genomic_DNA"/>
</dbReference>
<dbReference type="InterPro" id="IPR015345">
    <property type="entry name" value="Cytokinin_DH_FAD/cytokin-bd"/>
</dbReference>
<comment type="similarity">
    <text evidence="2">Belongs to the oxygen-dependent FAD-linked oxidoreductase family.</text>
</comment>
<evidence type="ECO:0000313" key="7">
    <source>
        <dbReference type="EMBL" id="TDE00588.1"/>
    </source>
</evidence>
<dbReference type="InterPro" id="IPR016164">
    <property type="entry name" value="FAD-linked_Oxase-like_C"/>
</dbReference>
<proteinExistence type="inferred from homology"/>
<reference evidence="7 8" key="1">
    <citation type="submission" date="2019-03" db="EMBL/GenBank/DDBJ databases">
        <title>Draft genome sequences of novel Actinobacteria.</title>
        <authorList>
            <person name="Sahin N."/>
            <person name="Ay H."/>
            <person name="Saygin H."/>
        </authorList>
    </citation>
    <scope>NUCLEOTIDE SEQUENCE [LARGE SCALE GENOMIC DNA]</scope>
    <source>
        <strain evidence="7 8">5K138</strain>
    </source>
</reference>
<keyword evidence="8" id="KW-1185">Reference proteome</keyword>
<sequence>MIEPEGSAVVTRGRARWPGLADDALVPPLDGALRWEEPVRAQASRDAGRYLSRVPRAVLRPGSVADVQAMVRFCRTHRIPVAARGLANTTHGQGLTGGLVIEYRSLAAIHTIGPDHAVADAGATWLELARAAGPHGLTPPALTGYLALTLGGTLSLGGVPPAFEAGSQLDSVHELEVVIGTGELVRCSPTHERDLFEAVLGGLGQFGIITTATVGLVPARRRVRGHALTYTGGTAFFSDLRTLVRRGEISEAYGEWWRPGERGELHHLETFTFYDPHDPPDDAHLLRGLAVSGGDAEITENEFLPHVARIDDAVDELDAAMGWRGFVKPWFTVWLPESQAERFVTETVSGLDPDDVGTGGFVLLYVHRRSRLTRPSLRLPAPDGSDWVYLFTLMTAGPADSGPAYAAAMLRRNRRLYERARALGGVRYPIESVEFGPTDWRDHYGERWPHLERLKRQVDPDGILTPGPGMFA</sequence>
<dbReference type="GO" id="GO:0071949">
    <property type="term" value="F:FAD binding"/>
    <property type="evidence" value="ECO:0007669"/>
    <property type="project" value="InterPro"/>
</dbReference>
<evidence type="ECO:0000256" key="5">
    <source>
        <dbReference type="ARBA" id="ARBA00023002"/>
    </source>
</evidence>
<feature type="domain" description="FAD-binding PCMH-type" evidence="6">
    <location>
        <begin position="51"/>
        <end position="219"/>
    </location>
</feature>
<dbReference type="InParanoid" id="A0A4V2Z0D5"/>
<keyword evidence="5" id="KW-0560">Oxidoreductase</keyword>
<gene>
    <name evidence="7" type="ORF">E1269_25070</name>
</gene>
<dbReference type="SUPFAM" id="SSF55103">
    <property type="entry name" value="FAD-linked oxidases, C-terminal domain"/>
    <property type="match status" value="1"/>
</dbReference>
<dbReference type="PROSITE" id="PS51387">
    <property type="entry name" value="FAD_PCMH"/>
    <property type="match status" value="1"/>
</dbReference>
<name>A0A4V2Z0D5_9ACTN</name>
<dbReference type="InterPro" id="IPR050432">
    <property type="entry name" value="FAD-linked_Oxidoreductases_BP"/>
</dbReference>
<keyword evidence="3" id="KW-0285">Flavoprotein</keyword>
<dbReference type="GO" id="GO:0009690">
    <property type="term" value="P:cytokinin metabolic process"/>
    <property type="evidence" value="ECO:0007669"/>
    <property type="project" value="InterPro"/>
</dbReference>
<dbReference type="Gene3D" id="3.40.462.10">
    <property type="entry name" value="FAD-linked oxidases, C-terminal domain"/>
    <property type="match status" value="1"/>
</dbReference>
<protein>
    <submittedName>
        <fullName evidence="7">FAD-binding protein</fullName>
    </submittedName>
</protein>
<evidence type="ECO:0000259" key="6">
    <source>
        <dbReference type="PROSITE" id="PS51387"/>
    </source>
</evidence>
<dbReference type="Gene3D" id="3.30.465.10">
    <property type="match status" value="1"/>
</dbReference>
<dbReference type="GO" id="GO:0019139">
    <property type="term" value="F:cytokinin dehydrogenase activity"/>
    <property type="evidence" value="ECO:0007669"/>
    <property type="project" value="InterPro"/>
</dbReference>
<evidence type="ECO:0000256" key="1">
    <source>
        <dbReference type="ARBA" id="ARBA00001974"/>
    </source>
</evidence>
<dbReference type="OrthoDB" id="6278354at2"/>
<evidence type="ECO:0000256" key="2">
    <source>
        <dbReference type="ARBA" id="ARBA00005466"/>
    </source>
</evidence>
<dbReference type="PANTHER" id="PTHR13878:SF53">
    <property type="entry name" value="CYTOKININ DEHYDROGENASE 6"/>
    <property type="match status" value="1"/>
</dbReference>
<dbReference type="InterPro" id="IPR016166">
    <property type="entry name" value="FAD-bd_PCMH"/>
</dbReference>
<evidence type="ECO:0000256" key="4">
    <source>
        <dbReference type="ARBA" id="ARBA00022827"/>
    </source>
</evidence>
<comment type="cofactor">
    <cofactor evidence="1">
        <name>FAD</name>
        <dbReference type="ChEBI" id="CHEBI:57692"/>
    </cofactor>
</comment>
<dbReference type="InterPro" id="IPR016170">
    <property type="entry name" value="Cytok_DH_C_sf"/>
</dbReference>
<evidence type="ECO:0000313" key="8">
    <source>
        <dbReference type="Proteomes" id="UP000294739"/>
    </source>
</evidence>
<dbReference type="AlphaFoldDB" id="A0A4V2Z0D5"/>
<dbReference type="InterPro" id="IPR016167">
    <property type="entry name" value="FAD-bd_PCMH_sub1"/>
</dbReference>
<dbReference type="InterPro" id="IPR006094">
    <property type="entry name" value="Oxid_FAD_bind_N"/>
</dbReference>